<dbReference type="Pfam" id="PF14907">
    <property type="entry name" value="NTP_transf_5"/>
    <property type="match status" value="1"/>
</dbReference>
<keyword evidence="3" id="KW-1185">Reference proteome</keyword>
<sequence length="424" mass="47087">MPLDLLAIHVRARRVRKRRGPFAMQASRDDRQTGQLPEGSRTPPVAIANIDAFLAQALAAPESTASPAFDLDVAADSVWQRIEFHGIALALCDADAGLRSWPEDLRESVLEEARHQVLWEESHREVVIALLDRLDEQGIPALVMKGTALAYSVYDRPATRRRGDTDLLVARSDLRKARQVMAAAGLERISDAHFGQEVWVRDTGIGFVHAIDLHWEVIGSPSLRRLIGHDECFAHAIPLERLAGHARTLDPVLQLLRGAINRELHIVHGYIAGAQRHHEGDRLIWRMDTHLLAPSLTEGQWRELGRLACERGLAGAILTSLRGAQASFGTTLCESAVADLEAAQGANPIADHLAETNALARLRADLAALETPEEKLELFRVRVFPSRSQIERRYPEASGWPMPLQHLYRLLSAGLRLFTGRRGR</sequence>
<evidence type="ECO:0008006" key="4">
    <source>
        <dbReference type="Google" id="ProtNLM"/>
    </source>
</evidence>
<dbReference type="Proteomes" id="UP000309389">
    <property type="component" value="Unassembled WGS sequence"/>
</dbReference>
<accession>A0A4T3EYM5</accession>
<dbReference type="OrthoDB" id="184671at2"/>
<proteinExistence type="predicted"/>
<dbReference type="Gene3D" id="3.30.460.40">
    <property type="match status" value="1"/>
</dbReference>
<gene>
    <name evidence="2" type="ORF">E5222_14635</name>
</gene>
<organism evidence="2 3">
    <name type="scientific">Alteraurantiacibacter aquimixticola</name>
    <dbReference type="NCBI Taxonomy" id="2489173"/>
    <lineage>
        <taxon>Bacteria</taxon>
        <taxon>Pseudomonadati</taxon>
        <taxon>Pseudomonadota</taxon>
        <taxon>Alphaproteobacteria</taxon>
        <taxon>Sphingomonadales</taxon>
        <taxon>Erythrobacteraceae</taxon>
        <taxon>Alteraurantiacibacter</taxon>
    </lineage>
</organism>
<feature type="region of interest" description="Disordered" evidence="1">
    <location>
        <begin position="21"/>
        <end position="41"/>
    </location>
</feature>
<name>A0A4T3EYM5_9SPHN</name>
<evidence type="ECO:0000256" key="1">
    <source>
        <dbReference type="SAM" id="MobiDB-lite"/>
    </source>
</evidence>
<dbReference type="EMBL" id="SSHH01000004">
    <property type="protein sequence ID" value="TIX48969.1"/>
    <property type="molecule type" value="Genomic_DNA"/>
</dbReference>
<reference evidence="2 3" key="1">
    <citation type="submission" date="2019-04" db="EMBL/GenBank/DDBJ databases">
        <title>Altererythrobacter aquimixticola sp. nov., isolated from sediment of junction between the ocean and a freshwater spring.</title>
        <authorList>
            <person name="Yoon J.-H."/>
        </authorList>
    </citation>
    <scope>NUCLEOTIDE SEQUENCE [LARGE SCALE GENOMIC DNA]</scope>
    <source>
        <strain evidence="2 3">SSKS-13</strain>
    </source>
</reference>
<comment type="caution">
    <text evidence="2">The sequence shown here is derived from an EMBL/GenBank/DDBJ whole genome shotgun (WGS) entry which is preliminary data.</text>
</comment>
<evidence type="ECO:0000313" key="3">
    <source>
        <dbReference type="Proteomes" id="UP000309389"/>
    </source>
</evidence>
<protein>
    <recommendedName>
        <fullName evidence="4">Nucleotidyltransferase family protein</fullName>
    </recommendedName>
</protein>
<evidence type="ECO:0000313" key="2">
    <source>
        <dbReference type="EMBL" id="TIX48969.1"/>
    </source>
</evidence>
<dbReference type="AlphaFoldDB" id="A0A4T3EYM5"/>
<dbReference type="RefSeq" id="WP_136694543.1">
    <property type="nucleotide sequence ID" value="NZ_SSHH01000004.1"/>
</dbReference>
<dbReference type="InterPro" id="IPR039498">
    <property type="entry name" value="NTP_transf_5"/>
</dbReference>